<comment type="caution">
    <text evidence="1">The sequence shown here is derived from an EMBL/GenBank/DDBJ whole genome shotgun (WGS) entry which is preliminary data.</text>
</comment>
<name>A0A8B6FIA3_MYTGA</name>
<dbReference type="AlphaFoldDB" id="A0A8B6FIA3"/>
<keyword evidence="2" id="KW-1185">Reference proteome</keyword>
<sequence>MKRMCESDKTLSAASVAAPMRKLCPLYLELSRPQDAEHLCNILSKTGRCNGVASTEQNNGSVAFMYSCFEIHYRHINGRRSEDIVGNEYRGNDYIGCQDIALPQAAGCSSHTQNIEVYGQSSSNNTNTQSNNVHHNETKNTCSDEYAMVDLIAETSFSSTIHKTGTVDSFLLVEPTVTGLNRTELSSGYEFGKPVMNTENKIDETKLTMRINMLYLSRESTTIPEEIVTKH</sequence>
<evidence type="ECO:0000313" key="1">
    <source>
        <dbReference type="EMBL" id="VDI49141.1"/>
    </source>
</evidence>
<protein>
    <submittedName>
        <fullName evidence="1">Uncharacterized protein</fullName>
    </submittedName>
</protein>
<gene>
    <name evidence="1" type="ORF">MGAL_10B015050</name>
</gene>
<dbReference type="Proteomes" id="UP000596742">
    <property type="component" value="Unassembled WGS sequence"/>
</dbReference>
<organism evidence="1 2">
    <name type="scientific">Mytilus galloprovincialis</name>
    <name type="common">Mediterranean mussel</name>
    <dbReference type="NCBI Taxonomy" id="29158"/>
    <lineage>
        <taxon>Eukaryota</taxon>
        <taxon>Metazoa</taxon>
        <taxon>Spiralia</taxon>
        <taxon>Lophotrochozoa</taxon>
        <taxon>Mollusca</taxon>
        <taxon>Bivalvia</taxon>
        <taxon>Autobranchia</taxon>
        <taxon>Pteriomorphia</taxon>
        <taxon>Mytilida</taxon>
        <taxon>Mytiloidea</taxon>
        <taxon>Mytilidae</taxon>
        <taxon>Mytilinae</taxon>
        <taxon>Mytilus</taxon>
    </lineage>
</organism>
<dbReference type="EMBL" id="UYJE01006795">
    <property type="protein sequence ID" value="VDI49141.1"/>
    <property type="molecule type" value="Genomic_DNA"/>
</dbReference>
<accession>A0A8B6FIA3</accession>
<reference evidence="1" key="1">
    <citation type="submission" date="2018-11" db="EMBL/GenBank/DDBJ databases">
        <authorList>
            <person name="Alioto T."/>
            <person name="Alioto T."/>
        </authorList>
    </citation>
    <scope>NUCLEOTIDE SEQUENCE</scope>
</reference>
<proteinExistence type="predicted"/>
<evidence type="ECO:0000313" key="2">
    <source>
        <dbReference type="Proteomes" id="UP000596742"/>
    </source>
</evidence>